<evidence type="ECO:0000313" key="4">
    <source>
        <dbReference type="Proteomes" id="UP001230051"/>
    </source>
</evidence>
<gene>
    <name evidence="3" type="ORF">AOXY_G22409</name>
</gene>
<feature type="signal peptide" evidence="2">
    <location>
        <begin position="1"/>
        <end position="19"/>
    </location>
</feature>
<keyword evidence="4" id="KW-1185">Reference proteome</keyword>
<reference evidence="3" key="1">
    <citation type="submission" date="2022-02" db="EMBL/GenBank/DDBJ databases">
        <title>Atlantic sturgeon de novo genome assembly.</title>
        <authorList>
            <person name="Stock M."/>
            <person name="Klopp C."/>
            <person name="Guiguen Y."/>
            <person name="Cabau C."/>
            <person name="Parinello H."/>
            <person name="Santidrian Yebra-Pimentel E."/>
            <person name="Kuhl H."/>
            <person name="Dirks R.P."/>
            <person name="Guessner J."/>
            <person name="Wuertz S."/>
            <person name="Du K."/>
            <person name="Schartl M."/>
        </authorList>
    </citation>
    <scope>NUCLEOTIDE SEQUENCE</scope>
    <source>
        <strain evidence="3">STURGEONOMICS-FGT-2020</strain>
        <tissue evidence="3">Whole blood</tissue>
    </source>
</reference>
<dbReference type="AlphaFoldDB" id="A0AAD8CZN1"/>
<feature type="compositionally biased region" description="Pro residues" evidence="1">
    <location>
        <begin position="85"/>
        <end position="94"/>
    </location>
</feature>
<dbReference type="Proteomes" id="UP001230051">
    <property type="component" value="Unassembled WGS sequence"/>
</dbReference>
<comment type="caution">
    <text evidence="3">The sequence shown here is derived from an EMBL/GenBank/DDBJ whole genome shotgun (WGS) entry which is preliminary data.</text>
</comment>
<evidence type="ECO:0000313" key="3">
    <source>
        <dbReference type="EMBL" id="KAK1159637.1"/>
    </source>
</evidence>
<feature type="region of interest" description="Disordered" evidence="1">
    <location>
        <begin position="85"/>
        <end position="108"/>
    </location>
</feature>
<accession>A0AAD8CZN1</accession>
<protein>
    <submittedName>
        <fullName evidence="3">Thrombospondin type-1 domain-containing protein 8-like</fullName>
    </submittedName>
</protein>
<name>A0AAD8CZN1_ACIOX</name>
<feature type="non-terminal residue" evidence="3">
    <location>
        <position position="108"/>
    </location>
</feature>
<proteinExistence type="predicted"/>
<organism evidence="3 4">
    <name type="scientific">Acipenser oxyrinchus oxyrinchus</name>
    <dbReference type="NCBI Taxonomy" id="40147"/>
    <lineage>
        <taxon>Eukaryota</taxon>
        <taxon>Metazoa</taxon>
        <taxon>Chordata</taxon>
        <taxon>Craniata</taxon>
        <taxon>Vertebrata</taxon>
        <taxon>Euteleostomi</taxon>
        <taxon>Actinopterygii</taxon>
        <taxon>Chondrostei</taxon>
        <taxon>Acipenseriformes</taxon>
        <taxon>Acipenseridae</taxon>
        <taxon>Acipenser</taxon>
    </lineage>
</organism>
<keyword evidence="2" id="KW-0732">Signal</keyword>
<sequence length="108" mass="12163">MLVLLGVAVVLLEIPLLAAHDSSLQWGGWQSWVCMCDLHKQARIRYFTVQQRAGEINLNSAQFWQEKLCQRVDCQGCTVEQCPAAPTPAPPPRGPTLRQLARRRRLGI</sequence>
<evidence type="ECO:0000256" key="1">
    <source>
        <dbReference type="SAM" id="MobiDB-lite"/>
    </source>
</evidence>
<evidence type="ECO:0000256" key="2">
    <source>
        <dbReference type="SAM" id="SignalP"/>
    </source>
</evidence>
<dbReference type="EMBL" id="JAGXEW010000022">
    <property type="protein sequence ID" value="KAK1159637.1"/>
    <property type="molecule type" value="Genomic_DNA"/>
</dbReference>
<feature type="chain" id="PRO_5042129252" evidence="2">
    <location>
        <begin position="20"/>
        <end position="108"/>
    </location>
</feature>